<dbReference type="Pfam" id="PF04577">
    <property type="entry name" value="Glyco_transf_61"/>
    <property type="match status" value="1"/>
</dbReference>
<keyword evidence="2 5" id="KW-0808">Transferase</keyword>
<keyword evidence="3" id="KW-0325">Glycoprotein</keyword>
<dbReference type="InterPro" id="IPR049625">
    <property type="entry name" value="Glyco_transf_61_cat"/>
</dbReference>
<evidence type="ECO:0000259" key="4">
    <source>
        <dbReference type="Pfam" id="PF04577"/>
    </source>
</evidence>
<dbReference type="AlphaFoldDB" id="A0A5N1J932"/>
<evidence type="ECO:0000256" key="1">
    <source>
        <dbReference type="ARBA" id="ARBA00022676"/>
    </source>
</evidence>
<gene>
    <name evidence="5" type="ORF">F0P94_01655</name>
</gene>
<dbReference type="PANTHER" id="PTHR20961">
    <property type="entry name" value="GLYCOSYLTRANSFERASE"/>
    <property type="match status" value="1"/>
</dbReference>
<evidence type="ECO:0000313" key="6">
    <source>
        <dbReference type="Proteomes" id="UP000326570"/>
    </source>
</evidence>
<reference evidence="5 6" key="1">
    <citation type="submission" date="2019-09" db="EMBL/GenBank/DDBJ databases">
        <title>Genome sequence of Adhaeribacter sp. M2.</title>
        <authorList>
            <person name="Srinivasan S."/>
        </authorList>
    </citation>
    <scope>NUCLEOTIDE SEQUENCE [LARGE SCALE GENOMIC DNA]</scope>
    <source>
        <strain evidence="5 6">M2</strain>
    </source>
</reference>
<sequence>MPLKKFVFSFLSGINYFHRNASIFHHPEKQVLLPAEFIDFNSTEQAFLERCAASFNYDSDFSRGYRQKEVSLTRLADVSLLANSGGLVLHNTFPDKLVTESVFDLRRMANSPGWRMPAFMLAKRKKGVYTSIFHLPWAATSNYHWFFDCLPRLYALLQTVKEPITLVMPEFVPLFQQETLAFLLHDFSNFKLATIRKHEKWRCETFYFPSFVADHYSGYLPQPIGQFLREKLWEGYKTEEKVPQRKIFISRSKATKRRITNEADLLPILEKLGFEVVFPEYLTYRDQVLLFYESRNIVAPHGAGLTNIFFSQKATVLELHPQDIMKSHYFMLCKGLGFDYHYLLGSEADSKLDFTVPVEEFEQKLVEMLESN</sequence>
<dbReference type="EMBL" id="VTWT01000001">
    <property type="protein sequence ID" value="KAA9345815.1"/>
    <property type="molecule type" value="Genomic_DNA"/>
</dbReference>
<keyword evidence="1" id="KW-0328">Glycosyltransferase</keyword>
<dbReference type="GO" id="GO:0016757">
    <property type="term" value="F:glycosyltransferase activity"/>
    <property type="evidence" value="ECO:0007669"/>
    <property type="project" value="UniProtKB-KW"/>
</dbReference>
<feature type="domain" description="Glycosyltransferase 61 catalytic" evidence="4">
    <location>
        <begin position="143"/>
        <end position="316"/>
    </location>
</feature>
<proteinExistence type="predicted"/>
<comment type="caution">
    <text evidence="5">The sequence shown here is derived from an EMBL/GenBank/DDBJ whole genome shotgun (WGS) entry which is preliminary data.</text>
</comment>
<protein>
    <submittedName>
        <fullName evidence="5">Glycosyltransferase family 61 protein</fullName>
    </submittedName>
</protein>
<dbReference type="Proteomes" id="UP000326570">
    <property type="component" value="Unassembled WGS sequence"/>
</dbReference>
<dbReference type="InterPro" id="IPR007657">
    <property type="entry name" value="Glycosyltransferase_61"/>
</dbReference>
<name>A0A5N1J932_9BACT</name>
<dbReference type="RefSeq" id="WP_150901958.1">
    <property type="nucleotide sequence ID" value="NZ_VTWT01000001.1"/>
</dbReference>
<accession>A0A5N1J932</accession>
<organism evidence="5 6">
    <name type="scientific">Adhaeribacter soli</name>
    <dbReference type="NCBI Taxonomy" id="2607655"/>
    <lineage>
        <taxon>Bacteria</taxon>
        <taxon>Pseudomonadati</taxon>
        <taxon>Bacteroidota</taxon>
        <taxon>Cytophagia</taxon>
        <taxon>Cytophagales</taxon>
        <taxon>Hymenobacteraceae</taxon>
        <taxon>Adhaeribacter</taxon>
    </lineage>
</organism>
<keyword evidence="6" id="KW-1185">Reference proteome</keyword>
<evidence type="ECO:0000256" key="2">
    <source>
        <dbReference type="ARBA" id="ARBA00022679"/>
    </source>
</evidence>
<evidence type="ECO:0000256" key="3">
    <source>
        <dbReference type="ARBA" id="ARBA00023180"/>
    </source>
</evidence>
<evidence type="ECO:0000313" key="5">
    <source>
        <dbReference type="EMBL" id="KAA9345815.1"/>
    </source>
</evidence>